<comment type="caution">
    <text evidence="3">The sequence shown here is derived from an EMBL/GenBank/DDBJ whole genome shotgun (WGS) entry which is preliminary data.</text>
</comment>
<organism evidence="3 4">
    <name type="scientific">Bradyrhizobium algeriense</name>
    <dbReference type="NCBI Taxonomy" id="634784"/>
    <lineage>
        <taxon>Bacteria</taxon>
        <taxon>Pseudomonadati</taxon>
        <taxon>Pseudomonadota</taxon>
        <taxon>Alphaproteobacteria</taxon>
        <taxon>Hyphomicrobiales</taxon>
        <taxon>Nitrobacteraceae</taxon>
        <taxon>Bradyrhizobium</taxon>
    </lineage>
</organism>
<dbReference type="InterPro" id="IPR002347">
    <property type="entry name" value="SDR_fam"/>
</dbReference>
<dbReference type="Proteomes" id="UP001364224">
    <property type="component" value="Unassembled WGS sequence"/>
</dbReference>
<dbReference type="Pfam" id="PF13561">
    <property type="entry name" value="adh_short_C2"/>
    <property type="match status" value="1"/>
</dbReference>
<dbReference type="EMBL" id="JAZHRV010000001">
    <property type="protein sequence ID" value="MEH2560140.1"/>
    <property type="molecule type" value="Genomic_DNA"/>
</dbReference>
<dbReference type="PANTHER" id="PTHR43180">
    <property type="entry name" value="3-OXOACYL-(ACYL-CARRIER-PROTEIN) REDUCTASE (AFU_ORTHOLOGUE AFUA_6G11210)"/>
    <property type="match status" value="1"/>
</dbReference>
<accession>A0ABU8BNK6</accession>
<dbReference type="RefSeq" id="WP_334356910.1">
    <property type="nucleotide sequence ID" value="NZ_JAZHRV010000001.1"/>
</dbReference>
<dbReference type="Gene3D" id="3.40.50.720">
    <property type="entry name" value="NAD(P)-binding Rossmann-like Domain"/>
    <property type="match status" value="1"/>
</dbReference>
<dbReference type="InterPro" id="IPR036291">
    <property type="entry name" value="NAD(P)-bd_dom_sf"/>
</dbReference>
<gene>
    <name evidence="3" type="ORF">V1286_007669</name>
</gene>
<dbReference type="PANTHER" id="PTHR43180:SF33">
    <property type="entry name" value="15-HYDROXYPROSTAGLANDIN DEHYDROGENASE [NAD(+)]-LIKE"/>
    <property type="match status" value="1"/>
</dbReference>
<evidence type="ECO:0000313" key="4">
    <source>
        <dbReference type="Proteomes" id="UP001364224"/>
    </source>
</evidence>
<dbReference type="NCBIfam" id="NF005559">
    <property type="entry name" value="PRK07231.1"/>
    <property type="match status" value="1"/>
</dbReference>
<dbReference type="PRINTS" id="PR00080">
    <property type="entry name" value="SDRFAMILY"/>
</dbReference>
<name>A0ABU8BNK6_9BRAD</name>
<keyword evidence="4" id="KW-1185">Reference proteome</keyword>
<sequence>MILEGKVALVTGGNTGIGQSTAQLFAREGAKVMIVGRREKEGEAVAAAIKDAGGTAAFIKADVSKEDDCRAMVSRTVETFGRLDIAFNNAGIGRAGKLIADEEEAGFVNVLATNLLGAFLSMKYEIPAMLANGGGSIINTASVSGLVASPGQSAYIASKHGLLGLTKAAALEYAKKGIRVNAICPAATRTEMVKRWFSMPGVEERVTGAMPAGRIAEPDEVARTVLFLSSEAASYVSGHPFVIDGGFVAQ</sequence>
<proteinExistence type="inferred from homology"/>
<evidence type="ECO:0000313" key="3">
    <source>
        <dbReference type="EMBL" id="MEH2560140.1"/>
    </source>
</evidence>
<dbReference type="SUPFAM" id="SSF51735">
    <property type="entry name" value="NAD(P)-binding Rossmann-fold domains"/>
    <property type="match status" value="1"/>
</dbReference>
<dbReference type="PRINTS" id="PR00081">
    <property type="entry name" value="GDHRDH"/>
</dbReference>
<evidence type="ECO:0000256" key="2">
    <source>
        <dbReference type="ARBA" id="ARBA00023002"/>
    </source>
</evidence>
<comment type="similarity">
    <text evidence="1">Belongs to the short-chain dehydrogenases/reductases (SDR) family.</text>
</comment>
<protein>
    <submittedName>
        <fullName evidence="3">NAD(P)-dependent dehydrogenase (Short-subunit alcohol dehydrogenase family)</fullName>
    </submittedName>
</protein>
<evidence type="ECO:0000256" key="1">
    <source>
        <dbReference type="ARBA" id="ARBA00006484"/>
    </source>
</evidence>
<reference evidence="3 4" key="1">
    <citation type="submission" date="2024-02" db="EMBL/GenBank/DDBJ databases">
        <title>Adaptive strategies in a cosmopolitan and abundant soil bacterium.</title>
        <authorList>
            <person name="Carini P."/>
        </authorList>
    </citation>
    <scope>NUCLEOTIDE SEQUENCE [LARGE SCALE GENOMIC DNA]</scope>
    <source>
        <strain evidence="3 4">AZCC 1608</strain>
    </source>
</reference>
<keyword evidence="2" id="KW-0560">Oxidoreductase</keyword>